<comment type="similarity">
    <text evidence="3">Belongs to the snRNP Sm proteins family. SmF/LSm6 subfamily.</text>
</comment>
<evidence type="ECO:0000256" key="1">
    <source>
        <dbReference type="ARBA" id="ARBA00004123"/>
    </source>
</evidence>
<dbReference type="PANTHER" id="PTHR11021:SF1">
    <property type="entry name" value="U6 SNRNA-ASSOCIATED SM-LIKE PROTEIN LSM6"/>
    <property type="match status" value="1"/>
</dbReference>
<evidence type="ECO:0000256" key="3">
    <source>
        <dbReference type="ARBA" id="ARBA00007927"/>
    </source>
</evidence>
<protein>
    <recommendedName>
        <fullName evidence="4">U6 snRNA-associated Sm-like protein LSm6</fullName>
    </recommendedName>
</protein>
<evidence type="ECO:0000256" key="13">
    <source>
        <dbReference type="ARBA" id="ARBA00023274"/>
    </source>
</evidence>
<name>A0A3M7MI08_9PLEO</name>
<evidence type="ECO:0000259" key="15">
    <source>
        <dbReference type="PROSITE" id="PS52002"/>
    </source>
</evidence>
<dbReference type="Proteomes" id="UP000265663">
    <property type="component" value="Unassembled WGS sequence"/>
</dbReference>
<comment type="function">
    <text evidence="14">Component of LSm protein complexes, which are involved in RNA processing and may function in a chaperone-like manner, facilitating the efficient association of RNA processing factors with their substrates. Component of the cytoplasmic LSM1-LSM7 complex, which is thought to be involved in mRNA degradation by activating the decapping step in the 5'-to-3' mRNA decay pathway. Component of the nuclear LSM2-LSM8 complex, which is involved in splicing of nuclear mRNAs. LSM2-LSM8 associates with multiple snRNP complexes containing the U6 snRNA (U4/U6 di-snRNP, spliceosomal U4/U6.U5 tri-snRNP, and free U6 snRNP). It binds directly to the 3'-terminal U-tract of U6 snRNA and plays a role in the biogenesis and stability of the U6 snRNP and U4/U6 snRNP complexes. LSM2-LSM8 probably also is involved degradation of nuclear pre-mRNA by targeting them for decapping, and in processing of pre-tRNAs, pre-rRNAs and U3 snoRNA.</text>
</comment>
<comment type="subcellular location">
    <subcellularLocation>
        <location evidence="2">Cytoplasm</location>
    </subcellularLocation>
    <subcellularLocation>
        <location evidence="1">Nucleus</location>
    </subcellularLocation>
</comment>
<dbReference type="GO" id="GO:0000398">
    <property type="term" value="P:mRNA splicing, via spliceosome"/>
    <property type="evidence" value="ECO:0007669"/>
    <property type="project" value="InterPro"/>
</dbReference>
<dbReference type="GO" id="GO:0005732">
    <property type="term" value="C:sno(s)RNA-containing ribonucleoprotein complex"/>
    <property type="evidence" value="ECO:0007669"/>
    <property type="project" value="TreeGrafter"/>
</dbReference>
<evidence type="ECO:0000256" key="11">
    <source>
        <dbReference type="ARBA" id="ARBA00023187"/>
    </source>
</evidence>
<keyword evidence="9" id="KW-0747">Spliceosome</keyword>
<keyword evidence="17" id="KW-1185">Reference proteome</keyword>
<evidence type="ECO:0000256" key="4">
    <source>
        <dbReference type="ARBA" id="ARBA00014768"/>
    </source>
</evidence>
<organism evidence="16 17">
    <name type="scientific">Pyrenophora seminiperda CCB06</name>
    <dbReference type="NCBI Taxonomy" id="1302712"/>
    <lineage>
        <taxon>Eukaryota</taxon>
        <taxon>Fungi</taxon>
        <taxon>Dikarya</taxon>
        <taxon>Ascomycota</taxon>
        <taxon>Pezizomycotina</taxon>
        <taxon>Dothideomycetes</taxon>
        <taxon>Pleosporomycetidae</taxon>
        <taxon>Pleosporales</taxon>
        <taxon>Pleosporineae</taxon>
        <taxon>Pleosporaceae</taxon>
        <taxon>Pyrenophora</taxon>
    </lineage>
</organism>
<dbReference type="OrthoDB" id="3692409at2759"/>
<evidence type="ECO:0000256" key="8">
    <source>
        <dbReference type="ARBA" id="ARBA00022694"/>
    </source>
</evidence>
<dbReference type="GO" id="GO:0008033">
    <property type="term" value="P:tRNA processing"/>
    <property type="evidence" value="ECO:0007669"/>
    <property type="project" value="UniProtKB-KW"/>
</dbReference>
<evidence type="ECO:0000256" key="6">
    <source>
        <dbReference type="ARBA" id="ARBA00022552"/>
    </source>
</evidence>
<keyword evidence="10" id="KW-0694">RNA-binding</keyword>
<keyword evidence="13" id="KW-0687">Ribonucleoprotein</keyword>
<dbReference type="Pfam" id="PF01423">
    <property type="entry name" value="LSM"/>
    <property type="match status" value="1"/>
</dbReference>
<dbReference type="FunFam" id="2.30.30.100:FF:000037">
    <property type="entry name" value="U6 snRNA-associated Sm-like protein LSm6"/>
    <property type="match status" value="1"/>
</dbReference>
<dbReference type="InterPro" id="IPR016487">
    <property type="entry name" value="Lsm6/sSmF"/>
</dbReference>
<dbReference type="InterPro" id="IPR001163">
    <property type="entry name" value="Sm_dom_euk/arc"/>
</dbReference>
<dbReference type="Gene3D" id="2.30.30.100">
    <property type="match status" value="1"/>
</dbReference>
<keyword evidence="11" id="KW-0508">mRNA splicing</keyword>
<dbReference type="InterPro" id="IPR010920">
    <property type="entry name" value="LSM_dom_sf"/>
</dbReference>
<evidence type="ECO:0000256" key="5">
    <source>
        <dbReference type="ARBA" id="ARBA00022490"/>
    </source>
</evidence>
<dbReference type="AlphaFoldDB" id="A0A3M7MI08"/>
<gene>
    <name evidence="16" type="ORF">GMOD_00004983</name>
</gene>
<dbReference type="SMART" id="SM00651">
    <property type="entry name" value="Sm"/>
    <property type="match status" value="1"/>
</dbReference>
<keyword evidence="8" id="KW-0819">tRNA processing</keyword>
<keyword evidence="6" id="KW-0698">rRNA processing</keyword>
<dbReference type="GO" id="GO:0030490">
    <property type="term" value="P:maturation of SSU-rRNA"/>
    <property type="evidence" value="ECO:0007669"/>
    <property type="project" value="TreeGrafter"/>
</dbReference>
<dbReference type="PANTHER" id="PTHR11021">
    <property type="entry name" value="SMALL NUCLEAR RIBONUCLEOPROTEIN F SNRNP-F"/>
    <property type="match status" value="1"/>
</dbReference>
<evidence type="ECO:0000313" key="16">
    <source>
        <dbReference type="EMBL" id="RMZ74130.1"/>
    </source>
</evidence>
<dbReference type="CDD" id="cd01726">
    <property type="entry name" value="LSm6"/>
    <property type="match status" value="1"/>
</dbReference>
<evidence type="ECO:0000256" key="10">
    <source>
        <dbReference type="ARBA" id="ARBA00022884"/>
    </source>
</evidence>
<dbReference type="GO" id="GO:0046540">
    <property type="term" value="C:U4/U6 x U5 tri-snRNP complex"/>
    <property type="evidence" value="ECO:0007669"/>
    <property type="project" value="TreeGrafter"/>
</dbReference>
<evidence type="ECO:0000313" key="17">
    <source>
        <dbReference type="Proteomes" id="UP000265663"/>
    </source>
</evidence>
<evidence type="ECO:0000256" key="9">
    <source>
        <dbReference type="ARBA" id="ARBA00022728"/>
    </source>
</evidence>
<keyword evidence="5" id="KW-0963">Cytoplasm</keyword>
<dbReference type="EMBL" id="KE747843">
    <property type="protein sequence ID" value="RMZ74130.1"/>
    <property type="molecule type" value="Genomic_DNA"/>
</dbReference>
<evidence type="ECO:0000256" key="7">
    <source>
        <dbReference type="ARBA" id="ARBA00022664"/>
    </source>
</evidence>
<accession>A0A3M7MI08</accession>
<dbReference type="SUPFAM" id="SSF50182">
    <property type="entry name" value="Sm-like ribonucleoproteins"/>
    <property type="match status" value="1"/>
</dbReference>
<evidence type="ECO:0000256" key="14">
    <source>
        <dbReference type="ARBA" id="ARBA00025365"/>
    </source>
</evidence>
<proteinExistence type="inferred from homology"/>
<dbReference type="GO" id="GO:0003723">
    <property type="term" value="F:RNA binding"/>
    <property type="evidence" value="ECO:0007669"/>
    <property type="project" value="UniProtKB-KW"/>
</dbReference>
<dbReference type="GO" id="GO:0005681">
    <property type="term" value="C:spliceosomal complex"/>
    <property type="evidence" value="ECO:0007669"/>
    <property type="project" value="UniProtKB-KW"/>
</dbReference>
<dbReference type="InterPro" id="IPR047575">
    <property type="entry name" value="Sm"/>
</dbReference>
<dbReference type="GO" id="GO:0005730">
    <property type="term" value="C:nucleolus"/>
    <property type="evidence" value="ECO:0007669"/>
    <property type="project" value="TreeGrafter"/>
</dbReference>
<sequence>MLLCTYVPASTAVDMSTNGESPAPEAAADARDPSGFLSDIIGAPVTVKLNSGIIYKGDLQSVDGYMNIALERCTEVADGRVTRNWGDAFVRGNNVHTAMLDLGLIHLKGLGLSSHRNTVPVARPIHSRLPTHRHLILSLTMAVPKVKSRIQFQSRQKHGGPRNNKQRIAVAQSNQTSNTAHGSKEADEVGVAKRKWHASSKGESQLQRGYTLSGAIGRVLRAAALEPLLSSIAGVSNFIYSTVNQDYDPNDSLISQAPRLVPVPEENSQDAQELPLLLVAKAKTEASTTWHQWLVSLFAGRKAIPSARNGDRTEPSAALNSACQQQLQPAKGSEETTLVGVVSAPSAPRLTLQQATVRAKPSPCLSYREILPGRTTRYTGYAVVAPGEHQAAIVQRGFNVLGSQQQTPTASRRMNSANSLLDRGGDAWTVWSRTNPVMESKYFTRTRSDTPLLHPQSEATISKHFEQPKVKISKLRDTHI</sequence>
<dbReference type="GO" id="GO:0005688">
    <property type="term" value="C:U6 snRNP"/>
    <property type="evidence" value="ECO:0007669"/>
    <property type="project" value="TreeGrafter"/>
</dbReference>
<reference evidence="16 17" key="1">
    <citation type="journal article" date="2014" name="PLoS ONE">
        <title>De novo Genome Assembly of the Fungal Plant Pathogen Pyrenophora semeniperda.</title>
        <authorList>
            <person name="Soliai M.M."/>
            <person name="Meyer S.E."/>
            <person name="Udall J.A."/>
            <person name="Elzinga D.E."/>
            <person name="Hermansen R.A."/>
            <person name="Bodily P.M."/>
            <person name="Hart A.A."/>
            <person name="Coleman C.E."/>
        </authorList>
    </citation>
    <scope>NUCLEOTIDE SEQUENCE [LARGE SCALE GENOMIC DNA]</scope>
    <source>
        <strain evidence="16 17">CCB06</strain>
        <tissue evidence="16">Mycelium</tissue>
    </source>
</reference>
<dbReference type="GO" id="GO:0000932">
    <property type="term" value="C:P-body"/>
    <property type="evidence" value="ECO:0007669"/>
    <property type="project" value="TreeGrafter"/>
</dbReference>
<evidence type="ECO:0000256" key="12">
    <source>
        <dbReference type="ARBA" id="ARBA00023242"/>
    </source>
</evidence>
<keyword evidence="12" id="KW-0539">Nucleus</keyword>
<evidence type="ECO:0000256" key="2">
    <source>
        <dbReference type="ARBA" id="ARBA00004496"/>
    </source>
</evidence>
<dbReference type="PROSITE" id="PS52002">
    <property type="entry name" value="SM"/>
    <property type="match status" value="1"/>
</dbReference>
<feature type="domain" description="Sm" evidence="15">
    <location>
        <begin position="32"/>
        <end position="104"/>
    </location>
</feature>
<keyword evidence="7" id="KW-0507">mRNA processing</keyword>